<proteinExistence type="predicted"/>
<protein>
    <submittedName>
        <fullName evidence="1">Uncharacterized protein DUF3182</fullName>
    </submittedName>
</protein>
<dbReference type="SUPFAM" id="SSF56059">
    <property type="entry name" value="Glutathione synthetase ATP-binding domain-like"/>
    <property type="match status" value="1"/>
</dbReference>
<dbReference type="OrthoDB" id="8648979at2"/>
<dbReference type="Pfam" id="PF11379">
    <property type="entry name" value="DUF3182"/>
    <property type="match status" value="1"/>
</dbReference>
<dbReference type="AlphaFoldDB" id="A0A326U4K5"/>
<dbReference type="InterPro" id="IPR021519">
    <property type="entry name" value="DUF3182"/>
</dbReference>
<accession>A0A326U4K5</accession>
<comment type="caution">
    <text evidence="1">The sequence shown here is derived from an EMBL/GenBank/DDBJ whole genome shotgun (WGS) entry which is preliminary data.</text>
</comment>
<dbReference type="EMBL" id="QKUF01000011">
    <property type="protein sequence ID" value="PZW27943.1"/>
    <property type="molecule type" value="Genomic_DNA"/>
</dbReference>
<name>A0A326U4K5_THEHA</name>
<keyword evidence="2" id="KW-1185">Reference proteome</keyword>
<evidence type="ECO:0000313" key="2">
    <source>
        <dbReference type="Proteomes" id="UP000248806"/>
    </source>
</evidence>
<evidence type="ECO:0000313" key="1">
    <source>
        <dbReference type="EMBL" id="PZW27943.1"/>
    </source>
</evidence>
<sequence length="384" mass="43360">MNSCKNGSRCIYTVTVPTPRRARSHHHVIKRNESYIQRLVEAYQWTYGGEYQGEHTAAEPPFFFPHDILLMSLKTAADMGIRSSDDFYGGLVPEPFLATKVIMHPLVSAHAQRPRGWSDQFAESRREAVPVGFAAFSKEDAREAGRLLLAEAGAVRAKDPTRASGRGQTVIRSLAELEALLARLDDEKLACNGYIFERNLLQARTLCVGMSRINGDIISYYGKQRQIEDKETQEVEYGGTDLVAVRGEYEELARLLPFDEYLQQAIKQVAAFHRALSLYEEIVVSRMNVDVVQGYDEKSGQWFSILTDPSFRAGGAPDLVALAELRKHQHVRKVVVSGYNTYYQENEEPPVIPTGATIHFHGKDEAFLPEKYMLIYSKVERLLL</sequence>
<dbReference type="Proteomes" id="UP000248806">
    <property type="component" value="Unassembled WGS sequence"/>
</dbReference>
<dbReference type="RefSeq" id="WP_111323694.1">
    <property type="nucleotide sequence ID" value="NZ_BIFX01000003.1"/>
</dbReference>
<reference evidence="1 2" key="1">
    <citation type="submission" date="2018-06" db="EMBL/GenBank/DDBJ databases">
        <title>Genomic Encyclopedia of Archaeal and Bacterial Type Strains, Phase II (KMG-II): from individual species to whole genera.</title>
        <authorList>
            <person name="Goeker M."/>
        </authorList>
    </citation>
    <scope>NUCLEOTIDE SEQUENCE [LARGE SCALE GENOMIC DNA]</scope>
    <source>
        <strain evidence="1 2">ATCC BAA-1881</strain>
    </source>
</reference>
<gene>
    <name evidence="1" type="ORF">EI42_03321</name>
</gene>
<organism evidence="1 2">
    <name type="scientific">Thermosporothrix hazakensis</name>
    <dbReference type="NCBI Taxonomy" id="644383"/>
    <lineage>
        <taxon>Bacteria</taxon>
        <taxon>Bacillati</taxon>
        <taxon>Chloroflexota</taxon>
        <taxon>Ktedonobacteria</taxon>
        <taxon>Ktedonobacterales</taxon>
        <taxon>Thermosporotrichaceae</taxon>
        <taxon>Thermosporothrix</taxon>
    </lineage>
</organism>